<dbReference type="InterPro" id="IPR017871">
    <property type="entry name" value="ABC_transporter-like_CS"/>
</dbReference>
<keyword evidence="2" id="KW-0813">Transport</keyword>
<dbReference type="PANTHER" id="PTHR24223">
    <property type="entry name" value="ATP-BINDING CASSETTE SUB-FAMILY C"/>
    <property type="match status" value="1"/>
</dbReference>
<dbReference type="FunFam" id="3.40.50.300:FF:000565">
    <property type="entry name" value="ABC bile acid transporter"/>
    <property type="match status" value="1"/>
</dbReference>
<dbReference type="SMART" id="SM00382">
    <property type="entry name" value="AAA"/>
    <property type="match status" value="2"/>
</dbReference>
<dbReference type="SUPFAM" id="SSF52540">
    <property type="entry name" value="P-loop containing nucleoside triphosphate hydrolases"/>
    <property type="match status" value="2"/>
</dbReference>
<organism evidence="13 14">
    <name type="scientific">Coemansia spiralis</name>
    <dbReference type="NCBI Taxonomy" id="417178"/>
    <lineage>
        <taxon>Eukaryota</taxon>
        <taxon>Fungi</taxon>
        <taxon>Fungi incertae sedis</taxon>
        <taxon>Zoopagomycota</taxon>
        <taxon>Kickxellomycotina</taxon>
        <taxon>Kickxellomycetes</taxon>
        <taxon>Kickxellales</taxon>
        <taxon>Kickxellaceae</taxon>
        <taxon>Coemansia</taxon>
    </lineage>
</organism>
<dbReference type="OrthoDB" id="6500128at2759"/>
<evidence type="ECO:0000256" key="10">
    <source>
        <dbReference type="SAM" id="Phobius"/>
    </source>
</evidence>
<evidence type="ECO:0000256" key="7">
    <source>
        <dbReference type="ARBA" id="ARBA00022989"/>
    </source>
</evidence>
<accession>A0A9W8GRS0</accession>
<evidence type="ECO:0000256" key="6">
    <source>
        <dbReference type="ARBA" id="ARBA00022840"/>
    </source>
</evidence>
<dbReference type="FunFam" id="1.20.1560.10:FF:000013">
    <property type="entry name" value="ABC transporter C family member 2"/>
    <property type="match status" value="1"/>
</dbReference>
<dbReference type="Gene3D" id="1.20.1560.10">
    <property type="entry name" value="ABC transporter type 1, transmembrane domain"/>
    <property type="match status" value="2"/>
</dbReference>
<dbReference type="Gene3D" id="3.40.50.300">
    <property type="entry name" value="P-loop containing nucleotide triphosphate hydrolases"/>
    <property type="match status" value="2"/>
</dbReference>
<feature type="transmembrane region" description="Helical" evidence="10">
    <location>
        <begin position="568"/>
        <end position="598"/>
    </location>
</feature>
<keyword evidence="4" id="KW-0677">Repeat</keyword>
<feature type="transmembrane region" description="Helical" evidence="10">
    <location>
        <begin position="1186"/>
        <end position="1206"/>
    </location>
</feature>
<dbReference type="CDD" id="cd03244">
    <property type="entry name" value="ABCC_MRP_domain2"/>
    <property type="match status" value="1"/>
</dbReference>
<dbReference type="GO" id="GO:0140359">
    <property type="term" value="F:ABC-type transporter activity"/>
    <property type="evidence" value="ECO:0007669"/>
    <property type="project" value="InterPro"/>
</dbReference>
<dbReference type="InterPro" id="IPR003439">
    <property type="entry name" value="ABC_transporter-like_ATP-bd"/>
</dbReference>
<dbReference type="InterPro" id="IPR036640">
    <property type="entry name" value="ABC1_TM_sf"/>
</dbReference>
<feature type="transmembrane region" description="Helical" evidence="10">
    <location>
        <begin position="146"/>
        <end position="172"/>
    </location>
</feature>
<evidence type="ECO:0000256" key="2">
    <source>
        <dbReference type="ARBA" id="ARBA00022448"/>
    </source>
</evidence>
<evidence type="ECO:0000256" key="1">
    <source>
        <dbReference type="ARBA" id="ARBA00004141"/>
    </source>
</evidence>
<evidence type="ECO:0000313" key="14">
    <source>
        <dbReference type="Proteomes" id="UP001151516"/>
    </source>
</evidence>
<keyword evidence="3 10" id="KW-0812">Transmembrane</keyword>
<evidence type="ECO:0000256" key="3">
    <source>
        <dbReference type="ARBA" id="ARBA00022692"/>
    </source>
</evidence>
<comment type="subcellular location">
    <subcellularLocation>
        <location evidence="1">Membrane</location>
        <topology evidence="1">Multi-pass membrane protein</topology>
    </subcellularLocation>
</comment>
<feature type="region of interest" description="Disordered" evidence="9">
    <location>
        <begin position="429"/>
        <end position="449"/>
    </location>
</feature>
<feature type="domain" description="ABC transporter" evidence="11">
    <location>
        <begin position="1365"/>
        <end position="1607"/>
    </location>
</feature>
<keyword evidence="14" id="KW-1185">Reference proteome</keyword>
<dbReference type="CDD" id="cd03250">
    <property type="entry name" value="ABCC_MRP_domain1"/>
    <property type="match status" value="1"/>
</dbReference>
<name>A0A9W8GRS0_9FUNG</name>
<dbReference type="GO" id="GO:0016020">
    <property type="term" value="C:membrane"/>
    <property type="evidence" value="ECO:0007669"/>
    <property type="project" value="UniProtKB-SubCell"/>
</dbReference>
<feature type="transmembrane region" description="Helical" evidence="10">
    <location>
        <begin position="12"/>
        <end position="34"/>
    </location>
</feature>
<dbReference type="PROSITE" id="PS00211">
    <property type="entry name" value="ABC_TRANSPORTER_1"/>
    <property type="match status" value="2"/>
</dbReference>
<evidence type="ECO:0000259" key="11">
    <source>
        <dbReference type="PROSITE" id="PS50893"/>
    </source>
</evidence>
<dbReference type="EMBL" id="JANBTX010000010">
    <property type="protein sequence ID" value="KAJ2690563.1"/>
    <property type="molecule type" value="Genomic_DNA"/>
</dbReference>
<sequence>MSGFLWTTSPHWAARMAWTVLRVLGVSAIFSGVLSRIDFFRSTPVVCPVHELGSDCYRLGVVWPVLNLSLVVFLVIGGGAGWWWRRQQVDHNSGARALLKYKDNRRRMGMAAIIVSTVGIGIATNAAVASGLGFEQAYWQSQQVFWGYLCLAHALLGAHWTVAVAVLVQLLASSLVEPFFAFFTGQHIYEPLLATTHSRSVLAAAVVSAVAALVLLSTHRRGTFLPGDSEEGRHELAEVEEYRTPLSRVRLDQEPQAVTPERAFSVLDTLLFGWVTPVLRLGTRKTIDSGDLYCLDTCDRPLSIWRRYTGISSFRGSLIKRLGVTFAPQLLAQGLLALGNSALEYGGPFFLQRILHSIRMYNTPGQGESRALVVASTSRLIYLDAIGLLLCSLLHSVMVNQVLWIGRRVSVRLQGLLVAELSSKALRRRCKTSAPPKEGEDKEDKTASSDGRVANMLTSDLESIGHISSYLNEIYTLPIKFVLGSWYLYSLLGVSALIGLTITVVYYPLTKLMVKYLIKYQKRLRAIEDERVTMITEMFQGIRAVKLFGWQSRFIERVRSKRTEELALYWRLMLLQLPVSFVQSITTSLMLICILALYSLVFGHPLTADIVFPTITVFFMVSGSFNSAPGMFRWLSSCYVSLKRIESFMVLSPVQDLDERVDDSSDTVGFVDANFEWSPPDTNESKSSASSVSATPVASSGSLSRKASVATDLSQVSGATEETPLLAGGSSSSIAVNDSPAEAGLVRFTLRDISLRFPAGGLSIVVGPTGSGKSSLLSALIGEMTLTSGRVLLPSGDALALDAELAGGKYREIVELSGQGRVMRDIAYVAQEAWLRNATIRDNILFGESYDQQRYEEVLRVCALKPDLRILDAGDRTEIGERGVTLSGGQKQRVALARAVYSSRKTLLIDDCLSAVDAHTAKHILMECLLGQTPLMQGRTRVLVTHHVAACLPYADYVALIQDGRVSACGAPDVVQIQGLELNPAASQAEGDVVSSADANDMRSEDDYASEAVAVGVLVDDEEREQGYVRLSVWLDYMRMCGPPWYWATVIGLMFINRATSIIQDYSVRLWMSASDDASAPHTVAFWLTLYLLTGLLSTAVNLTDWVNEGVGALRAGRRYHERLFARVISATPRFFDKTPIGRVISRFSRDMRTIDGDIINEITGLVSQLTHMVSVFAIISVVTPPFVLIAVVMTLAYARLGVYYLNATRELKRLDSISMAPLLSLFSELITGVESIRAFGAMNQYTMEAMNRVDVHNRPYYLLWAANRWLCSRIELLGCLVAFSTTILILFSLDTIDAGLAGFVLMYAISFSDYMLWFIRNYCDCEISMNSVERVTQYLALDQEAPMFIESAALPSNWPATGHVQVENLVVEYVPGTPVLRGLSFAVKSGEKIGVVGRTGAGKSTLSLAFLRFIEPAQGGITLDGVDISTIGLEDLRRNVTIIPQDPVLFNGTIRFNLDPFTEYSDALLWDALRRSHLVHDGALDGGDRMSGIFKSLEAEIKENGQNLSLGQRQLVALARALVRRSRLIIMDEATASVDFDTDDRIQRTIRGAEFADSTLFCIAHRLRTIIDYDRVLVLDNGQIVEFDSPSSLLQKESGIFKSMCEKSGEYDHLLAAATAAQSKST</sequence>
<dbReference type="InterPro" id="IPR011527">
    <property type="entry name" value="ABC1_TM_dom"/>
</dbReference>
<protein>
    <recommendedName>
        <fullName evidence="15">P-loop containing nucleoside triphosphate hydrolase protein</fullName>
    </recommendedName>
</protein>
<dbReference type="PROSITE" id="PS50929">
    <property type="entry name" value="ABC_TM1F"/>
    <property type="match status" value="2"/>
</dbReference>
<dbReference type="SUPFAM" id="SSF90123">
    <property type="entry name" value="ABC transporter transmembrane region"/>
    <property type="match status" value="2"/>
</dbReference>
<dbReference type="Pfam" id="PF00664">
    <property type="entry name" value="ABC_membrane"/>
    <property type="match status" value="2"/>
</dbReference>
<evidence type="ECO:0000256" key="4">
    <source>
        <dbReference type="ARBA" id="ARBA00022737"/>
    </source>
</evidence>
<feature type="compositionally biased region" description="Basic and acidic residues" evidence="9">
    <location>
        <begin position="437"/>
        <end position="447"/>
    </location>
</feature>
<feature type="transmembrane region" description="Helical" evidence="10">
    <location>
        <begin position="1300"/>
        <end position="1320"/>
    </location>
</feature>
<comment type="caution">
    <text evidence="13">The sequence shown here is derived from an EMBL/GenBank/DDBJ whole genome shotgun (WGS) entry which is preliminary data.</text>
</comment>
<dbReference type="GO" id="GO:0005524">
    <property type="term" value="F:ATP binding"/>
    <property type="evidence" value="ECO:0007669"/>
    <property type="project" value="UniProtKB-KW"/>
</dbReference>
<evidence type="ECO:0000256" key="9">
    <source>
        <dbReference type="SAM" id="MobiDB-lite"/>
    </source>
</evidence>
<dbReference type="PANTHER" id="PTHR24223:SF356">
    <property type="entry name" value="ATP-BINDING CASSETTE TRANSPORTER ABC4"/>
    <property type="match status" value="1"/>
</dbReference>
<feature type="transmembrane region" description="Helical" evidence="10">
    <location>
        <begin position="610"/>
        <end position="635"/>
    </location>
</feature>
<reference evidence="13" key="1">
    <citation type="submission" date="2022-07" db="EMBL/GenBank/DDBJ databases">
        <title>Phylogenomic reconstructions and comparative analyses of Kickxellomycotina fungi.</title>
        <authorList>
            <person name="Reynolds N.K."/>
            <person name="Stajich J.E."/>
            <person name="Barry K."/>
            <person name="Grigoriev I.V."/>
            <person name="Crous P."/>
            <person name="Smith M.E."/>
        </authorList>
    </citation>
    <scope>NUCLEOTIDE SEQUENCE</scope>
    <source>
        <strain evidence="13">CBS 109367</strain>
    </source>
</reference>
<feature type="transmembrane region" description="Helical" evidence="10">
    <location>
        <begin position="1275"/>
        <end position="1294"/>
    </location>
</feature>
<dbReference type="GO" id="GO:0016887">
    <property type="term" value="F:ATP hydrolysis activity"/>
    <property type="evidence" value="ECO:0007669"/>
    <property type="project" value="InterPro"/>
</dbReference>
<feature type="transmembrane region" description="Helical" evidence="10">
    <location>
        <begin position="486"/>
        <end position="509"/>
    </location>
</feature>
<evidence type="ECO:0000313" key="13">
    <source>
        <dbReference type="EMBL" id="KAJ2690563.1"/>
    </source>
</evidence>
<dbReference type="InterPro" id="IPR050173">
    <property type="entry name" value="ABC_transporter_C-like"/>
</dbReference>
<proteinExistence type="predicted"/>
<dbReference type="CDD" id="cd18596">
    <property type="entry name" value="ABC_6TM_VMR1_D1_like"/>
    <property type="match status" value="1"/>
</dbReference>
<evidence type="ECO:0000259" key="12">
    <source>
        <dbReference type="PROSITE" id="PS50929"/>
    </source>
</evidence>
<evidence type="ECO:0008006" key="15">
    <source>
        <dbReference type="Google" id="ProtNLM"/>
    </source>
</evidence>
<dbReference type="PROSITE" id="PS50893">
    <property type="entry name" value="ABC_TRANSPORTER_2"/>
    <property type="match status" value="2"/>
</dbReference>
<feature type="domain" description="ABC transporter" evidence="11">
    <location>
        <begin position="734"/>
        <end position="988"/>
    </location>
</feature>
<keyword evidence="8 10" id="KW-0472">Membrane</keyword>
<keyword evidence="5" id="KW-0547">Nucleotide-binding</keyword>
<feature type="domain" description="ABC transmembrane type-1" evidence="12">
    <location>
        <begin position="335"/>
        <end position="632"/>
    </location>
</feature>
<feature type="domain" description="ABC transmembrane type-1" evidence="12">
    <location>
        <begin position="1048"/>
        <end position="1323"/>
    </location>
</feature>
<evidence type="ECO:0000256" key="8">
    <source>
        <dbReference type="ARBA" id="ARBA00023136"/>
    </source>
</evidence>
<dbReference type="CDD" id="cd18604">
    <property type="entry name" value="ABC_6TM_VMR1_D2_like"/>
    <property type="match status" value="1"/>
</dbReference>
<feature type="transmembrane region" description="Helical" evidence="10">
    <location>
        <begin position="108"/>
        <end position="134"/>
    </location>
</feature>
<dbReference type="InterPro" id="IPR027417">
    <property type="entry name" value="P-loop_NTPase"/>
</dbReference>
<gene>
    <name evidence="13" type="ORF">IWW39_000657</name>
</gene>
<dbReference type="InterPro" id="IPR003593">
    <property type="entry name" value="AAA+_ATPase"/>
</dbReference>
<feature type="transmembrane region" description="Helical" evidence="10">
    <location>
        <begin position="61"/>
        <end position="84"/>
    </location>
</feature>
<dbReference type="Pfam" id="PF00005">
    <property type="entry name" value="ABC_tran"/>
    <property type="match status" value="2"/>
</dbReference>
<keyword evidence="7 10" id="KW-1133">Transmembrane helix</keyword>
<dbReference type="Proteomes" id="UP001151516">
    <property type="component" value="Unassembled WGS sequence"/>
</dbReference>
<keyword evidence="6" id="KW-0067">ATP-binding</keyword>
<evidence type="ECO:0000256" key="5">
    <source>
        <dbReference type="ARBA" id="ARBA00022741"/>
    </source>
</evidence>